<dbReference type="AlphaFoldDB" id="A0A134A062"/>
<sequence length="357" mass="41780">MPKVTVLLPVYNSEKYIKESIDSILAQSFTDWDMLILNEYGSSEKCTDIVKKYEKKDARIRVIQNAKCLGLAESLNLGMREATGEYIARMDADDISRKDRFQKEVDFLDCHPNVAVVGSYQHHFGVDIDWIHKPATEPAQCKCNAVFFCDLCHSTLMLRKSVFVENNLYYDNTYLAEDFELWSRVIDFGDIANISEVLGEYRVGKDNITLEKKSRLHFESGRIVAKTLKRTIGLDLSDDYSVLFDNWKNDYFEIKDKEKKKEAYRSLKNILIKIYEKNREAKFFDEAALLRSIRAKWAWARGGEPFNRMVDVVGGIDSIFRIKYPNPYINRFYYFWKENKGIKAKIKKICKKIKELF</sequence>
<keyword evidence="3" id="KW-1185">Reference proteome</keyword>
<accession>A0A134A062</accession>
<dbReference type="InterPro" id="IPR001173">
    <property type="entry name" value="Glyco_trans_2-like"/>
</dbReference>
<dbReference type="EMBL" id="LSDA01000004">
    <property type="protein sequence ID" value="KXB61069.1"/>
    <property type="molecule type" value="Genomic_DNA"/>
</dbReference>
<dbReference type="InterPro" id="IPR029044">
    <property type="entry name" value="Nucleotide-diphossugar_trans"/>
</dbReference>
<name>A0A134A062_9FIRM</name>
<protein>
    <submittedName>
        <fullName evidence="2">Glycosyltransferase, group 2 family protein</fullName>
    </submittedName>
</protein>
<dbReference type="Gene3D" id="3.90.550.10">
    <property type="entry name" value="Spore Coat Polysaccharide Biosynthesis Protein SpsA, Chain A"/>
    <property type="match status" value="1"/>
</dbReference>
<dbReference type="Proteomes" id="UP000070394">
    <property type="component" value="Unassembled WGS sequence"/>
</dbReference>
<evidence type="ECO:0000313" key="2">
    <source>
        <dbReference type="EMBL" id="KXB61069.1"/>
    </source>
</evidence>
<reference evidence="3" key="1">
    <citation type="submission" date="2016-01" db="EMBL/GenBank/DDBJ databases">
        <authorList>
            <person name="Mitreva M."/>
            <person name="Pepin K.H."/>
            <person name="Mihindukulasuriya K.A."/>
            <person name="Fulton R."/>
            <person name="Fronick C."/>
            <person name="O'Laughlin M."/>
            <person name="Miner T."/>
            <person name="Herter B."/>
            <person name="Rosa B.A."/>
            <person name="Cordes M."/>
            <person name="Tomlinson C."/>
            <person name="Wollam A."/>
            <person name="Palsikar V.B."/>
            <person name="Mardis E.R."/>
            <person name="Wilson R.K."/>
        </authorList>
    </citation>
    <scope>NUCLEOTIDE SEQUENCE [LARGE SCALE GENOMIC DNA]</scope>
    <source>
        <strain evidence="3">DNF00896</strain>
    </source>
</reference>
<evidence type="ECO:0000259" key="1">
    <source>
        <dbReference type="Pfam" id="PF00535"/>
    </source>
</evidence>
<comment type="caution">
    <text evidence="2">The sequence shown here is derived from an EMBL/GenBank/DDBJ whole genome shotgun (WGS) entry which is preliminary data.</text>
</comment>
<gene>
    <name evidence="2" type="ORF">HMPREF1866_00166</name>
</gene>
<dbReference type="RefSeq" id="WP_060930183.1">
    <property type="nucleotide sequence ID" value="NZ_KQ959774.1"/>
</dbReference>
<feature type="domain" description="Glycosyltransferase 2-like" evidence="1">
    <location>
        <begin position="5"/>
        <end position="134"/>
    </location>
</feature>
<dbReference type="GO" id="GO:0016758">
    <property type="term" value="F:hexosyltransferase activity"/>
    <property type="evidence" value="ECO:0007669"/>
    <property type="project" value="UniProtKB-ARBA"/>
</dbReference>
<dbReference type="PANTHER" id="PTHR22916">
    <property type="entry name" value="GLYCOSYLTRANSFERASE"/>
    <property type="match status" value="1"/>
</dbReference>
<dbReference type="PATRIC" id="fig|467210.3.peg.164"/>
<dbReference type="PANTHER" id="PTHR22916:SF3">
    <property type="entry name" value="UDP-GLCNAC:BETAGAL BETA-1,3-N-ACETYLGLUCOSAMINYLTRANSFERASE-LIKE PROTEIN 1"/>
    <property type="match status" value="1"/>
</dbReference>
<dbReference type="Pfam" id="PF00535">
    <property type="entry name" value="Glycos_transf_2"/>
    <property type="match status" value="1"/>
</dbReference>
<dbReference type="SUPFAM" id="SSF53448">
    <property type="entry name" value="Nucleotide-diphospho-sugar transferases"/>
    <property type="match status" value="1"/>
</dbReference>
<keyword evidence="2" id="KW-0808">Transferase</keyword>
<dbReference type="STRING" id="467210.HMPREF1866_00166"/>
<organism evidence="2 3">
    <name type="scientific">Lachnoanaerobaculum saburreum</name>
    <dbReference type="NCBI Taxonomy" id="467210"/>
    <lineage>
        <taxon>Bacteria</taxon>
        <taxon>Bacillati</taxon>
        <taxon>Bacillota</taxon>
        <taxon>Clostridia</taxon>
        <taxon>Lachnospirales</taxon>
        <taxon>Lachnospiraceae</taxon>
        <taxon>Lachnoanaerobaculum</taxon>
    </lineage>
</organism>
<proteinExistence type="predicted"/>
<evidence type="ECO:0000313" key="3">
    <source>
        <dbReference type="Proteomes" id="UP000070394"/>
    </source>
</evidence>
<dbReference type="OrthoDB" id="9785185at2"/>